<dbReference type="OrthoDB" id="5573670at2"/>
<sequence length="422" mass="46853">MSQRYQRQSIIDANLVQAKSLQRMMAVFTLVGTVVLSLFIYFSHDWIVAEANRFGVSDELFHALFVGSALLVTNFIAGLIFFGLNARTTSTMERALNSVKEALIRAEHKHDAGIKTLVLTVNQDQAMQEQLNEAVRDTENSALTLVERATNLNQAASTLLNYLDHSARSALDMEDDINLGVEDITEVANFVQELPQKINDDMQAIQHVLGNIRQLEGLAMSIKRISKQTNLLALNAAIEAARAGEAGRGFAVVADEVRALANDAAIAANTIEAGLSQALGAVEHNLQLDLLGASSQQLNRANHAVESIQHLRDNYEDMRQFYKTLFSVITQHNKALAEQISDMLGMLQYQDVVRQRIERVQVLLTQRGELFNACASDDNDDNLFTLPDQLTQVLEKYLVNEACHSRSTANSNAQNEVRIELF</sequence>
<evidence type="ECO:0000256" key="6">
    <source>
        <dbReference type="ARBA" id="ARBA00022989"/>
    </source>
</evidence>
<proteinExistence type="predicted"/>
<reference evidence="12 13" key="1">
    <citation type="submission" date="2018-01" db="EMBL/GenBank/DDBJ databases">
        <title>The complete genome sequence of Chromatium okenii LaCa, a purple sulfur bacterium with a turbulent life.</title>
        <authorList>
            <person name="Luedin S.M."/>
            <person name="Liechti N."/>
            <person name="Storelli N."/>
            <person name="Danza F."/>
            <person name="Wittwer M."/>
            <person name="Pothier J.F."/>
            <person name="Tonolla M.A."/>
        </authorList>
    </citation>
    <scope>NUCLEOTIDE SEQUENCE [LARGE SCALE GENOMIC DNA]</scope>
    <source>
        <strain evidence="12 13">LaCa</strain>
    </source>
</reference>
<organism evidence="12 13">
    <name type="scientific">Chromatium okenii</name>
    <dbReference type="NCBI Taxonomy" id="61644"/>
    <lineage>
        <taxon>Bacteria</taxon>
        <taxon>Pseudomonadati</taxon>
        <taxon>Pseudomonadota</taxon>
        <taxon>Gammaproteobacteria</taxon>
        <taxon>Chromatiales</taxon>
        <taxon>Chromatiaceae</taxon>
        <taxon>Chromatium</taxon>
    </lineage>
</organism>
<dbReference type="Proteomes" id="UP000239936">
    <property type="component" value="Unassembled WGS sequence"/>
</dbReference>
<feature type="transmembrane region" description="Helical" evidence="10">
    <location>
        <begin position="62"/>
        <end position="84"/>
    </location>
</feature>
<evidence type="ECO:0000256" key="4">
    <source>
        <dbReference type="ARBA" id="ARBA00022500"/>
    </source>
</evidence>
<dbReference type="InterPro" id="IPR004089">
    <property type="entry name" value="MCPsignal_dom"/>
</dbReference>
<keyword evidence="8 9" id="KW-0807">Transducer</keyword>
<dbReference type="GO" id="GO:0007165">
    <property type="term" value="P:signal transduction"/>
    <property type="evidence" value="ECO:0007669"/>
    <property type="project" value="UniProtKB-KW"/>
</dbReference>
<name>A0A2S7XRM5_9GAMM</name>
<protein>
    <submittedName>
        <fullName evidence="12">Chemotaxis protein</fullName>
    </submittedName>
</protein>
<evidence type="ECO:0000259" key="11">
    <source>
        <dbReference type="PROSITE" id="PS50111"/>
    </source>
</evidence>
<evidence type="ECO:0000256" key="2">
    <source>
        <dbReference type="ARBA" id="ARBA00022475"/>
    </source>
</evidence>
<dbReference type="PANTHER" id="PTHR32089:SF39">
    <property type="entry name" value="METHYL-ACCEPTING CHEMOTAXIS PROTEIN HLYB"/>
    <property type="match status" value="1"/>
</dbReference>
<evidence type="ECO:0000313" key="13">
    <source>
        <dbReference type="Proteomes" id="UP000239936"/>
    </source>
</evidence>
<feature type="transmembrane region" description="Helical" evidence="10">
    <location>
        <begin position="21"/>
        <end position="42"/>
    </location>
</feature>
<keyword evidence="5 10" id="KW-0812">Transmembrane</keyword>
<accession>A0A2S7XRM5</accession>
<dbReference type="GO" id="GO:0006935">
    <property type="term" value="P:chemotaxis"/>
    <property type="evidence" value="ECO:0007669"/>
    <property type="project" value="UniProtKB-KW"/>
</dbReference>
<keyword evidence="2" id="KW-1003">Cell membrane</keyword>
<evidence type="ECO:0000256" key="1">
    <source>
        <dbReference type="ARBA" id="ARBA00004651"/>
    </source>
</evidence>
<keyword evidence="6 10" id="KW-1133">Transmembrane helix</keyword>
<evidence type="ECO:0000256" key="5">
    <source>
        <dbReference type="ARBA" id="ARBA00022692"/>
    </source>
</evidence>
<dbReference type="Pfam" id="PF00015">
    <property type="entry name" value="MCPsignal"/>
    <property type="match status" value="1"/>
</dbReference>
<dbReference type="PANTHER" id="PTHR32089">
    <property type="entry name" value="METHYL-ACCEPTING CHEMOTAXIS PROTEIN MCPB"/>
    <property type="match status" value="1"/>
</dbReference>
<evidence type="ECO:0000256" key="10">
    <source>
        <dbReference type="SAM" id="Phobius"/>
    </source>
</evidence>
<dbReference type="EMBL" id="PPGH01000035">
    <property type="protein sequence ID" value="PQJ96082.1"/>
    <property type="molecule type" value="Genomic_DNA"/>
</dbReference>
<evidence type="ECO:0000256" key="9">
    <source>
        <dbReference type="PROSITE-ProRule" id="PRU00284"/>
    </source>
</evidence>
<keyword evidence="7 10" id="KW-0472">Membrane</keyword>
<dbReference type="GO" id="GO:0005886">
    <property type="term" value="C:plasma membrane"/>
    <property type="evidence" value="ECO:0007669"/>
    <property type="project" value="UniProtKB-SubCell"/>
</dbReference>
<keyword evidence="13" id="KW-1185">Reference proteome</keyword>
<dbReference type="RefSeq" id="WP_105074021.1">
    <property type="nucleotide sequence ID" value="NZ_PPGH01000035.1"/>
</dbReference>
<dbReference type="SUPFAM" id="SSF58104">
    <property type="entry name" value="Methyl-accepting chemotaxis protein (MCP) signaling domain"/>
    <property type="match status" value="1"/>
</dbReference>
<dbReference type="PROSITE" id="PS50111">
    <property type="entry name" value="CHEMOTAXIS_TRANSDUC_2"/>
    <property type="match status" value="1"/>
</dbReference>
<comment type="caution">
    <text evidence="12">The sequence shown here is derived from an EMBL/GenBank/DDBJ whole genome shotgun (WGS) entry which is preliminary data.</text>
</comment>
<evidence type="ECO:0000313" key="12">
    <source>
        <dbReference type="EMBL" id="PQJ96082.1"/>
    </source>
</evidence>
<evidence type="ECO:0000256" key="3">
    <source>
        <dbReference type="ARBA" id="ARBA00022481"/>
    </source>
</evidence>
<keyword evidence="3" id="KW-0488">Methylation</keyword>
<comment type="subcellular location">
    <subcellularLocation>
        <location evidence="1">Cell membrane</location>
        <topology evidence="1">Multi-pass membrane protein</topology>
    </subcellularLocation>
</comment>
<dbReference type="AlphaFoldDB" id="A0A2S7XRM5"/>
<feature type="domain" description="Methyl-accepting transducer" evidence="11">
    <location>
        <begin position="120"/>
        <end position="273"/>
    </location>
</feature>
<evidence type="ECO:0000256" key="8">
    <source>
        <dbReference type="ARBA" id="ARBA00023224"/>
    </source>
</evidence>
<keyword evidence="4" id="KW-0145">Chemotaxis</keyword>
<dbReference type="Gene3D" id="1.10.287.950">
    <property type="entry name" value="Methyl-accepting chemotaxis protein"/>
    <property type="match status" value="1"/>
</dbReference>
<dbReference type="SMART" id="SM00283">
    <property type="entry name" value="MA"/>
    <property type="match status" value="1"/>
</dbReference>
<gene>
    <name evidence="12" type="ORF">CXB77_09665</name>
</gene>
<evidence type="ECO:0000256" key="7">
    <source>
        <dbReference type="ARBA" id="ARBA00023136"/>
    </source>
</evidence>